<evidence type="ECO:0000313" key="2">
    <source>
        <dbReference type="EMBL" id="KAJ1110567.1"/>
    </source>
</evidence>
<keyword evidence="3" id="KW-1185">Reference proteome</keyword>
<evidence type="ECO:0000313" key="3">
    <source>
        <dbReference type="Proteomes" id="UP001066276"/>
    </source>
</evidence>
<comment type="caution">
    <text evidence="2">The sequence shown here is derived from an EMBL/GenBank/DDBJ whole genome shotgun (WGS) entry which is preliminary data.</text>
</comment>
<feature type="compositionally biased region" description="Basic and acidic residues" evidence="1">
    <location>
        <begin position="14"/>
        <end position="29"/>
    </location>
</feature>
<name>A0AAV7N7P1_PLEWA</name>
<reference evidence="2" key="1">
    <citation type="journal article" date="2022" name="bioRxiv">
        <title>Sequencing and chromosome-scale assembly of the giantPleurodeles waltlgenome.</title>
        <authorList>
            <person name="Brown T."/>
            <person name="Elewa A."/>
            <person name="Iarovenko S."/>
            <person name="Subramanian E."/>
            <person name="Araus A.J."/>
            <person name="Petzold A."/>
            <person name="Susuki M."/>
            <person name="Suzuki K.-i.T."/>
            <person name="Hayashi T."/>
            <person name="Toyoda A."/>
            <person name="Oliveira C."/>
            <person name="Osipova E."/>
            <person name="Leigh N.D."/>
            <person name="Simon A."/>
            <person name="Yun M.H."/>
        </authorList>
    </citation>
    <scope>NUCLEOTIDE SEQUENCE</scope>
    <source>
        <strain evidence="2">20211129_DDA</strain>
        <tissue evidence="2">Liver</tissue>
    </source>
</reference>
<proteinExistence type="predicted"/>
<protein>
    <submittedName>
        <fullName evidence="2">Uncharacterized protein</fullName>
    </submittedName>
</protein>
<organism evidence="2 3">
    <name type="scientific">Pleurodeles waltl</name>
    <name type="common">Iberian ribbed newt</name>
    <dbReference type="NCBI Taxonomy" id="8319"/>
    <lineage>
        <taxon>Eukaryota</taxon>
        <taxon>Metazoa</taxon>
        <taxon>Chordata</taxon>
        <taxon>Craniata</taxon>
        <taxon>Vertebrata</taxon>
        <taxon>Euteleostomi</taxon>
        <taxon>Amphibia</taxon>
        <taxon>Batrachia</taxon>
        <taxon>Caudata</taxon>
        <taxon>Salamandroidea</taxon>
        <taxon>Salamandridae</taxon>
        <taxon>Pleurodelinae</taxon>
        <taxon>Pleurodeles</taxon>
    </lineage>
</organism>
<sequence>MQPGRQPAAGSTIPHRDPTLETPRPRLGGEKSGASAPICAEVGACPIVACWLAPAGFAVLEKTVAWCPKEPLMPCVFQGPKRHWKTFVQTF</sequence>
<gene>
    <name evidence="2" type="ORF">NDU88_007917</name>
</gene>
<dbReference type="AlphaFoldDB" id="A0AAV7N7P1"/>
<dbReference type="Proteomes" id="UP001066276">
    <property type="component" value="Chromosome 9"/>
</dbReference>
<feature type="region of interest" description="Disordered" evidence="1">
    <location>
        <begin position="1"/>
        <end position="33"/>
    </location>
</feature>
<evidence type="ECO:0000256" key="1">
    <source>
        <dbReference type="SAM" id="MobiDB-lite"/>
    </source>
</evidence>
<accession>A0AAV7N7P1</accession>
<dbReference type="EMBL" id="JANPWB010000013">
    <property type="protein sequence ID" value="KAJ1110567.1"/>
    <property type="molecule type" value="Genomic_DNA"/>
</dbReference>